<dbReference type="OrthoDB" id="8452228at2"/>
<organism evidence="1 2">
    <name type="scientific">Falsochrobactrum ovis</name>
    <dbReference type="NCBI Taxonomy" id="1293442"/>
    <lineage>
        <taxon>Bacteria</taxon>
        <taxon>Pseudomonadati</taxon>
        <taxon>Pseudomonadota</taxon>
        <taxon>Alphaproteobacteria</taxon>
        <taxon>Hyphomicrobiales</taxon>
        <taxon>Brucellaceae</taxon>
        <taxon>Falsochrobactrum</taxon>
    </lineage>
</organism>
<protein>
    <submittedName>
        <fullName evidence="1">Gp6-like head-tail connector protein</fullName>
    </submittedName>
</protein>
<dbReference type="RefSeq" id="WP_111576090.1">
    <property type="nucleotide sequence ID" value="NZ_JBHEEY010000010.1"/>
</dbReference>
<dbReference type="EMBL" id="QLMK01000014">
    <property type="protein sequence ID" value="RAK26373.1"/>
    <property type="molecule type" value="Genomic_DNA"/>
</dbReference>
<dbReference type="Pfam" id="PF05135">
    <property type="entry name" value="Phage_connect_1"/>
    <property type="match status" value="1"/>
</dbReference>
<name>A0A364JSV0_9HYPH</name>
<gene>
    <name evidence="1" type="ORF">C7374_11459</name>
</gene>
<dbReference type="InterPro" id="IPR021146">
    <property type="entry name" value="Phage_gp6-like_head-tail"/>
</dbReference>
<dbReference type="NCBIfam" id="TIGR01560">
    <property type="entry name" value="put_DNA_pack"/>
    <property type="match status" value="1"/>
</dbReference>
<proteinExistence type="predicted"/>
<comment type="caution">
    <text evidence="1">The sequence shown here is derived from an EMBL/GenBank/DDBJ whole genome shotgun (WGS) entry which is preliminary data.</text>
</comment>
<reference evidence="1 2" key="1">
    <citation type="submission" date="2018-06" db="EMBL/GenBank/DDBJ databases">
        <title>Genomic Encyclopedia of Type Strains, Phase IV (KMG-IV): sequencing the most valuable type-strain genomes for metagenomic binning, comparative biology and taxonomic classification.</title>
        <authorList>
            <person name="Goeker M."/>
        </authorList>
    </citation>
    <scope>NUCLEOTIDE SEQUENCE [LARGE SCALE GENOMIC DNA]</scope>
    <source>
        <strain evidence="1 2">DSM 26720</strain>
    </source>
</reference>
<evidence type="ECO:0000313" key="2">
    <source>
        <dbReference type="Proteomes" id="UP000249453"/>
    </source>
</evidence>
<evidence type="ECO:0000313" key="1">
    <source>
        <dbReference type="EMBL" id="RAK26373.1"/>
    </source>
</evidence>
<sequence length="112" mass="12773">MALVSLERVKEHLRVFHTDEDTQIELYRDAAEVVIKEYLDREVVELGQSPTTDDGIEVTAAIIAAILLLCSHLYEQREPDQKLHGDAVLPRVVRSLLAPYRVWRTSEGARCM</sequence>
<dbReference type="InterPro" id="IPR006450">
    <property type="entry name" value="Phage_HK97_gp6-like"/>
</dbReference>
<accession>A0A364JSV0</accession>
<dbReference type="AlphaFoldDB" id="A0A364JSV0"/>
<dbReference type="Gene3D" id="1.10.3230.30">
    <property type="entry name" value="Phage gp6-like head-tail connector protein"/>
    <property type="match status" value="1"/>
</dbReference>
<keyword evidence="2" id="KW-1185">Reference proteome</keyword>
<dbReference type="CDD" id="cd08054">
    <property type="entry name" value="gp6"/>
    <property type="match status" value="1"/>
</dbReference>
<dbReference type="Proteomes" id="UP000249453">
    <property type="component" value="Unassembled WGS sequence"/>
</dbReference>